<evidence type="ECO:0000256" key="11">
    <source>
        <dbReference type="SAM" id="MobiDB-lite"/>
    </source>
</evidence>
<dbReference type="SUPFAM" id="SSF103190">
    <property type="entry name" value="Sensory domain-like"/>
    <property type="match status" value="1"/>
</dbReference>
<dbReference type="SMART" id="SM00304">
    <property type="entry name" value="HAMP"/>
    <property type="match status" value="1"/>
</dbReference>
<feature type="domain" description="HAMP" evidence="14">
    <location>
        <begin position="312"/>
        <end position="367"/>
    </location>
</feature>
<evidence type="ECO:0000259" key="13">
    <source>
        <dbReference type="PROSITE" id="PS50111"/>
    </source>
</evidence>
<evidence type="ECO:0000256" key="2">
    <source>
        <dbReference type="ARBA" id="ARBA00022475"/>
    </source>
</evidence>
<dbReference type="KEGG" id="aram:KAR29_12800"/>
<dbReference type="CDD" id="cd12913">
    <property type="entry name" value="PDC1_MCP_like"/>
    <property type="match status" value="1"/>
</dbReference>
<keyword evidence="6 12" id="KW-0472">Membrane</keyword>
<dbReference type="PROSITE" id="PS50111">
    <property type="entry name" value="CHEMOTAXIS_TRANSDUC_2"/>
    <property type="match status" value="1"/>
</dbReference>
<evidence type="ECO:0000256" key="5">
    <source>
        <dbReference type="ARBA" id="ARBA00022989"/>
    </source>
</evidence>
<keyword evidence="10" id="KW-0175">Coiled coil</keyword>
<dbReference type="Pfam" id="PF00015">
    <property type="entry name" value="MCPsignal"/>
    <property type="match status" value="1"/>
</dbReference>
<feature type="domain" description="Methyl-accepting transducer" evidence="13">
    <location>
        <begin position="386"/>
        <end position="622"/>
    </location>
</feature>
<feature type="coiled-coil region" evidence="10">
    <location>
        <begin position="566"/>
        <end position="596"/>
    </location>
</feature>
<dbReference type="Gene3D" id="1.10.287.950">
    <property type="entry name" value="Methyl-accepting chemotaxis protein"/>
    <property type="match status" value="1"/>
</dbReference>
<evidence type="ECO:0000256" key="1">
    <source>
        <dbReference type="ARBA" id="ARBA00004651"/>
    </source>
</evidence>
<keyword evidence="3" id="KW-0145">Chemotaxis</keyword>
<dbReference type="AlphaFoldDB" id="A0A9Q7EVQ5"/>
<dbReference type="Pfam" id="PF00672">
    <property type="entry name" value="HAMP"/>
    <property type="match status" value="1"/>
</dbReference>
<evidence type="ECO:0000313" key="16">
    <source>
        <dbReference type="Proteomes" id="UP000671879"/>
    </source>
</evidence>
<evidence type="ECO:0000256" key="4">
    <source>
        <dbReference type="ARBA" id="ARBA00022692"/>
    </source>
</evidence>
<accession>A0A9Q7EVQ5</accession>
<dbReference type="GO" id="GO:0006935">
    <property type="term" value="P:chemotaxis"/>
    <property type="evidence" value="ECO:0007669"/>
    <property type="project" value="UniProtKB-KW"/>
</dbReference>
<dbReference type="PROSITE" id="PS50885">
    <property type="entry name" value="HAMP"/>
    <property type="match status" value="1"/>
</dbReference>
<dbReference type="PANTHER" id="PTHR32089:SF112">
    <property type="entry name" value="LYSOZYME-LIKE PROTEIN-RELATED"/>
    <property type="match status" value="1"/>
</dbReference>
<dbReference type="SMART" id="SM00283">
    <property type="entry name" value="MA"/>
    <property type="match status" value="1"/>
</dbReference>
<protein>
    <submittedName>
        <fullName evidence="15">Methyl-accepting chemotaxis protein</fullName>
    </submittedName>
</protein>
<evidence type="ECO:0000313" key="15">
    <source>
        <dbReference type="EMBL" id="QTX32169.1"/>
    </source>
</evidence>
<organism evidence="15 16">
    <name type="scientific">Aminithiophilus ramosus</name>
    <dbReference type="NCBI Taxonomy" id="3029084"/>
    <lineage>
        <taxon>Bacteria</taxon>
        <taxon>Thermotogati</taxon>
        <taxon>Synergistota</taxon>
        <taxon>Synergistia</taxon>
        <taxon>Synergistales</taxon>
        <taxon>Aminithiophilaceae</taxon>
        <taxon>Aminithiophilus</taxon>
    </lineage>
</organism>
<keyword evidence="5 12" id="KW-1133">Transmembrane helix</keyword>
<evidence type="ECO:0000256" key="8">
    <source>
        <dbReference type="ARBA" id="ARBA00029447"/>
    </source>
</evidence>
<keyword evidence="7 9" id="KW-0807">Transducer</keyword>
<dbReference type="InterPro" id="IPR029151">
    <property type="entry name" value="Sensor-like_sf"/>
</dbReference>
<feature type="transmembrane region" description="Helical" evidence="12">
    <location>
        <begin position="291"/>
        <end position="311"/>
    </location>
</feature>
<dbReference type="GO" id="GO:0005886">
    <property type="term" value="C:plasma membrane"/>
    <property type="evidence" value="ECO:0007669"/>
    <property type="project" value="UniProtKB-SubCell"/>
</dbReference>
<keyword evidence="2" id="KW-1003">Cell membrane</keyword>
<dbReference type="InterPro" id="IPR003660">
    <property type="entry name" value="HAMP_dom"/>
</dbReference>
<dbReference type="CDD" id="cd06225">
    <property type="entry name" value="HAMP"/>
    <property type="match status" value="1"/>
</dbReference>
<dbReference type="Gene3D" id="6.10.340.10">
    <property type="match status" value="1"/>
</dbReference>
<keyword evidence="16" id="KW-1185">Reference proteome</keyword>
<feature type="compositionally biased region" description="Polar residues" evidence="11">
    <location>
        <begin position="624"/>
        <end position="636"/>
    </location>
</feature>
<evidence type="ECO:0000256" key="7">
    <source>
        <dbReference type="ARBA" id="ARBA00023224"/>
    </source>
</evidence>
<evidence type="ECO:0000256" key="12">
    <source>
        <dbReference type="SAM" id="Phobius"/>
    </source>
</evidence>
<dbReference type="InterPro" id="IPR004089">
    <property type="entry name" value="MCPsignal_dom"/>
</dbReference>
<evidence type="ECO:0000256" key="3">
    <source>
        <dbReference type="ARBA" id="ARBA00022500"/>
    </source>
</evidence>
<keyword evidence="4 12" id="KW-0812">Transmembrane</keyword>
<dbReference type="Proteomes" id="UP000671879">
    <property type="component" value="Chromosome"/>
</dbReference>
<dbReference type="CDD" id="cd12912">
    <property type="entry name" value="PDC2_MCP_like"/>
    <property type="match status" value="1"/>
</dbReference>
<name>A0A9Q7EVQ5_9BACT</name>
<dbReference type="GO" id="GO:0007165">
    <property type="term" value="P:signal transduction"/>
    <property type="evidence" value="ECO:0007669"/>
    <property type="project" value="UniProtKB-KW"/>
</dbReference>
<dbReference type="SUPFAM" id="SSF58104">
    <property type="entry name" value="Methyl-accepting chemotaxis protein (MCP) signaling domain"/>
    <property type="match status" value="1"/>
</dbReference>
<evidence type="ECO:0000256" key="6">
    <source>
        <dbReference type="ARBA" id="ARBA00023136"/>
    </source>
</evidence>
<reference evidence="16" key="1">
    <citation type="submission" date="2021-04" db="EMBL/GenBank/DDBJ databases">
        <title>A novel Synergistetes isolate from a pyrite-forming mixed culture.</title>
        <authorList>
            <person name="Bunk B."/>
            <person name="Sproer C."/>
            <person name="Spring S."/>
            <person name="Pester M."/>
        </authorList>
    </citation>
    <scope>NUCLEOTIDE SEQUENCE [LARGE SCALE GENOMIC DNA]</scope>
    <source>
        <strain evidence="16">J.5.4.2-T.3.5.2</strain>
    </source>
</reference>
<evidence type="ECO:0000256" key="9">
    <source>
        <dbReference type="PROSITE-ProRule" id="PRU00284"/>
    </source>
</evidence>
<comment type="similarity">
    <text evidence="8">Belongs to the methyl-accepting chemotaxis (MCP) protein family.</text>
</comment>
<evidence type="ECO:0000259" key="14">
    <source>
        <dbReference type="PROSITE" id="PS50885"/>
    </source>
</evidence>
<sequence length="685" mass="71707">MTIRGKLIGMAVVVLAVIAVMAATTYYRGGTIVRGLVNTAGSEVVRTSAENIDGQFDRIEAMVLVAAESVRHAMTRLDLSDRAAVEDLVVALTEGAREKGIGSFRVGLAGTGELADGARWKAPEGYDARTRPWYASALAAGRGVVVFSEPFEEQINHTMNISVSTAVYDDGGKPLAVVVADMNVGAMSEAIAGLKVFGKGSGLLVLPSGVLVAYHDREKVLKANILKDPSFPEPLRKIGERMTAGASGFDTYTYEGEERQMFYVPTRRGYSLGILFPVSEITAMVHGLTTILLLVAALALVVTASIVAVVVRGLSRGIASMKAATEKLGEGDLTLKREDFAASSRDELGQMADALARMVAAQRETIAAVLGEADRNGQTAQSLAALAEEANASVSEIKHVVGQVADLAQSNAAALEEANASIEEVASSATSAAQSSTEGAEASHVTRAATEEAVSVVDSVITDVVKVGQISAASLKDMEALVRSVSAIAGFVTTISAIADQTNLLALNAAIEAARAGEAGRGFAVVAEEVRKLAEESNQAAREIGGLIDSLKVSADASTAGARQTGERMTETAEKAQQARDKLNRALADVERINDLMQTIAAAAQEQAASSEEMASAVDQVSKSTVEMAESSQTIRHSTEELAHAGSGVGRESQSMAEGAERMRDLLRRFRIDDGAGLLPVGRRS</sequence>
<feature type="region of interest" description="Disordered" evidence="11">
    <location>
        <begin position="624"/>
        <end position="660"/>
    </location>
</feature>
<gene>
    <name evidence="15" type="ORF">KAR29_12800</name>
</gene>
<comment type="subcellular location">
    <subcellularLocation>
        <location evidence="1">Cell membrane</location>
        <topology evidence="1">Multi-pass membrane protein</topology>
    </subcellularLocation>
</comment>
<proteinExistence type="inferred from homology"/>
<dbReference type="PANTHER" id="PTHR32089">
    <property type="entry name" value="METHYL-ACCEPTING CHEMOTAXIS PROTEIN MCPB"/>
    <property type="match status" value="1"/>
</dbReference>
<dbReference type="EMBL" id="CP072943">
    <property type="protein sequence ID" value="QTX32169.1"/>
    <property type="molecule type" value="Genomic_DNA"/>
</dbReference>
<dbReference type="Gene3D" id="3.30.450.20">
    <property type="entry name" value="PAS domain"/>
    <property type="match status" value="2"/>
</dbReference>
<dbReference type="InterPro" id="IPR033479">
    <property type="entry name" value="dCache_1"/>
</dbReference>
<dbReference type="RefSeq" id="WP_274373384.1">
    <property type="nucleotide sequence ID" value="NZ_CP072943.1"/>
</dbReference>
<evidence type="ECO:0000256" key="10">
    <source>
        <dbReference type="SAM" id="Coils"/>
    </source>
</evidence>
<dbReference type="Pfam" id="PF02743">
    <property type="entry name" value="dCache_1"/>
    <property type="match status" value="1"/>
</dbReference>